<gene>
    <name evidence="9" type="ORF">LV82_00281</name>
</gene>
<keyword evidence="3" id="KW-0902">Two-component regulatory system</keyword>
<dbReference type="SUPFAM" id="SSF52540">
    <property type="entry name" value="P-loop containing nucleoside triphosphate hydrolases"/>
    <property type="match status" value="1"/>
</dbReference>
<evidence type="ECO:0000259" key="7">
    <source>
        <dbReference type="PROSITE" id="PS50045"/>
    </source>
</evidence>
<reference evidence="9 10" key="1">
    <citation type="submission" date="2018-01" db="EMBL/GenBank/DDBJ databases">
        <title>Genomic Encyclopedia of Archaeal and Bacterial Type Strains, Phase II (KMG-II): from individual species to whole genera.</title>
        <authorList>
            <person name="Goeker M."/>
        </authorList>
    </citation>
    <scope>NUCLEOTIDE SEQUENCE [LARGE SCALE GENOMIC DNA]</scope>
    <source>
        <strain evidence="9 10">DSM 12048</strain>
    </source>
</reference>
<evidence type="ECO:0000313" key="9">
    <source>
        <dbReference type="EMBL" id="PPB82352.1"/>
    </source>
</evidence>
<evidence type="ECO:0000256" key="4">
    <source>
        <dbReference type="ARBA" id="ARBA00023015"/>
    </source>
</evidence>
<dbReference type="GO" id="GO:0006355">
    <property type="term" value="P:regulation of DNA-templated transcription"/>
    <property type="evidence" value="ECO:0007669"/>
    <property type="project" value="InterPro"/>
</dbReference>
<keyword evidence="2" id="KW-0067">ATP-binding</keyword>
<keyword evidence="6" id="KW-0597">Phosphoprotein</keyword>
<dbReference type="InterPro" id="IPR027417">
    <property type="entry name" value="P-loop_NTPase"/>
</dbReference>
<organism evidence="9 10">
    <name type="scientific">Albidovulum inexpectatum</name>
    <dbReference type="NCBI Taxonomy" id="196587"/>
    <lineage>
        <taxon>Bacteria</taxon>
        <taxon>Pseudomonadati</taxon>
        <taxon>Pseudomonadota</taxon>
        <taxon>Alphaproteobacteria</taxon>
        <taxon>Rhodobacterales</taxon>
        <taxon>Paracoccaceae</taxon>
        <taxon>Albidovulum</taxon>
    </lineage>
</organism>
<sequence>MLHERRIVLVEDDEIMGASLAQRLTLEGAEVQWHRRIARALPAIRTPRRPIDAVVCDIRLPDGTGEQLYTRLIGTSAPPPFLFITGQGDVAQAVRLIRSGAADYITKPFEMRRFLEKLARVMQPRDHGAAFEQTGISAMARAVDRQAAELARTDQPLMIRGLSGLGKVRLARQIHQSSDRRAAPLIVLDALREEISPAAMDDASRRAGEGTLLIVGIGRLSLSTQDRLAELLRGAAFRLVATAGMGLEARVADGGFRADLFDLLCAHAIVIPPLSERPEDAVWLAVRLFAALNDGRRAGLADPTIEAIRTHDWPGNGRELRARLTRAIESSRESLILPVDLFPERLAADDVKPLSEVREAAERAHIAAVLARTGGQVGEAARLLRISRTTLWEKMQKFGL</sequence>
<dbReference type="OrthoDB" id="9802388at2"/>
<dbReference type="GO" id="GO:0043565">
    <property type="term" value="F:sequence-specific DNA binding"/>
    <property type="evidence" value="ECO:0007669"/>
    <property type="project" value="InterPro"/>
</dbReference>
<dbReference type="RefSeq" id="WP_104068915.1">
    <property type="nucleotide sequence ID" value="NZ_PRDS01000001.1"/>
</dbReference>
<dbReference type="Pfam" id="PF14532">
    <property type="entry name" value="Sigma54_activ_2"/>
    <property type="match status" value="1"/>
</dbReference>
<feature type="domain" description="Sigma-54 factor interaction" evidence="7">
    <location>
        <begin position="133"/>
        <end position="329"/>
    </location>
</feature>
<accession>A0A2S5JLP5</accession>
<dbReference type="InterPro" id="IPR001789">
    <property type="entry name" value="Sig_transdc_resp-reg_receiver"/>
</dbReference>
<dbReference type="Gene3D" id="1.10.10.60">
    <property type="entry name" value="Homeodomain-like"/>
    <property type="match status" value="1"/>
</dbReference>
<evidence type="ECO:0000256" key="6">
    <source>
        <dbReference type="PROSITE-ProRule" id="PRU00169"/>
    </source>
</evidence>
<dbReference type="PANTHER" id="PTHR32071:SF122">
    <property type="entry name" value="SIGMA FACTOR"/>
    <property type="match status" value="1"/>
</dbReference>
<dbReference type="GO" id="GO:0005524">
    <property type="term" value="F:ATP binding"/>
    <property type="evidence" value="ECO:0007669"/>
    <property type="project" value="UniProtKB-KW"/>
</dbReference>
<evidence type="ECO:0000313" key="10">
    <source>
        <dbReference type="Proteomes" id="UP000239736"/>
    </source>
</evidence>
<dbReference type="InterPro" id="IPR002197">
    <property type="entry name" value="HTH_Fis"/>
</dbReference>
<dbReference type="Pfam" id="PF00072">
    <property type="entry name" value="Response_reg"/>
    <property type="match status" value="1"/>
</dbReference>
<dbReference type="PROSITE" id="PS50110">
    <property type="entry name" value="RESPONSE_REGULATORY"/>
    <property type="match status" value="1"/>
</dbReference>
<dbReference type="PRINTS" id="PR01590">
    <property type="entry name" value="HTHFIS"/>
</dbReference>
<evidence type="ECO:0000256" key="1">
    <source>
        <dbReference type="ARBA" id="ARBA00022741"/>
    </source>
</evidence>
<evidence type="ECO:0000259" key="8">
    <source>
        <dbReference type="PROSITE" id="PS50110"/>
    </source>
</evidence>
<proteinExistence type="predicted"/>
<dbReference type="Pfam" id="PF02954">
    <property type="entry name" value="HTH_8"/>
    <property type="match status" value="1"/>
</dbReference>
<dbReference type="Gene3D" id="3.40.50.2300">
    <property type="match status" value="1"/>
</dbReference>
<evidence type="ECO:0000256" key="5">
    <source>
        <dbReference type="ARBA" id="ARBA00023163"/>
    </source>
</evidence>
<protein>
    <submittedName>
        <fullName evidence="9">DNA-binding NtrC family response regulator</fullName>
    </submittedName>
</protein>
<dbReference type="Proteomes" id="UP000239736">
    <property type="component" value="Unassembled WGS sequence"/>
</dbReference>
<dbReference type="GO" id="GO:0000160">
    <property type="term" value="P:phosphorelay signal transduction system"/>
    <property type="evidence" value="ECO:0007669"/>
    <property type="project" value="UniProtKB-KW"/>
</dbReference>
<evidence type="ECO:0000256" key="3">
    <source>
        <dbReference type="ARBA" id="ARBA00023012"/>
    </source>
</evidence>
<dbReference type="SUPFAM" id="SSF52172">
    <property type="entry name" value="CheY-like"/>
    <property type="match status" value="1"/>
</dbReference>
<name>A0A2S5JLP5_9RHOB</name>
<dbReference type="PROSITE" id="PS50045">
    <property type="entry name" value="SIGMA54_INTERACT_4"/>
    <property type="match status" value="1"/>
</dbReference>
<dbReference type="AlphaFoldDB" id="A0A2S5JLP5"/>
<dbReference type="Gene3D" id="3.40.50.300">
    <property type="entry name" value="P-loop containing nucleotide triphosphate hydrolases"/>
    <property type="match status" value="1"/>
</dbReference>
<dbReference type="SUPFAM" id="SSF46689">
    <property type="entry name" value="Homeodomain-like"/>
    <property type="match status" value="1"/>
</dbReference>
<evidence type="ECO:0000256" key="2">
    <source>
        <dbReference type="ARBA" id="ARBA00022840"/>
    </source>
</evidence>
<keyword evidence="4" id="KW-0805">Transcription regulation</keyword>
<feature type="domain" description="Response regulatory" evidence="8">
    <location>
        <begin position="6"/>
        <end position="122"/>
    </location>
</feature>
<dbReference type="InterPro" id="IPR011006">
    <property type="entry name" value="CheY-like_superfamily"/>
</dbReference>
<dbReference type="InterPro" id="IPR002078">
    <property type="entry name" value="Sigma_54_int"/>
</dbReference>
<keyword evidence="5" id="KW-0804">Transcription</keyword>
<keyword evidence="1" id="KW-0547">Nucleotide-binding</keyword>
<dbReference type="Gene3D" id="1.10.8.60">
    <property type="match status" value="1"/>
</dbReference>
<dbReference type="InterPro" id="IPR009057">
    <property type="entry name" value="Homeodomain-like_sf"/>
</dbReference>
<dbReference type="EMBL" id="PRDS01000001">
    <property type="protein sequence ID" value="PPB82352.1"/>
    <property type="molecule type" value="Genomic_DNA"/>
</dbReference>
<dbReference type="InterPro" id="IPR058031">
    <property type="entry name" value="AAA_lid_NorR"/>
</dbReference>
<feature type="modified residue" description="4-aspartylphosphate" evidence="6">
    <location>
        <position position="57"/>
    </location>
</feature>
<keyword evidence="10" id="KW-1185">Reference proteome</keyword>
<comment type="caution">
    <text evidence="9">The sequence shown here is derived from an EMBL/GenBank/DDBJ whole genome shotgun (WGS) entry which is preliminary data.</text>
</comment>
<dbReference type="SMART" id="SM00448">
    <property type="entry name" value="REC"/>
    <property type="match status" value="1"/>
</dbReference>
<dbReference type="Pfam" id="PF25601">
    <property type="entry name" value="AAA_lid_14"/>
    <property type="match status" value="1"/>
</dbReference>
<dbReference type="PANTHER" id="PTHR32071">
    <property type="entry name" value="TRANSCRIPTIONAL REGULATORY PROTEIN"/>
    <property type="match status" value="1"/>
</dbReference>
<keyword evidence="9" id="KW-0238">DNA-binding</keyword>